<sequence>MEDSILAGSMPVVSEKFDVLAYLSLQILPLQRPFTFFLFVLEVCG</sequence>
<evidence type="ECO:0000313" key="2">
    <source>
        <dbReference type="EMBL" id="ANM62234.1"/>
    </source>
</evidence>
<proteinExistence type="predicted"/>
<reference evidence="3" key="2">
    <citation type="journal article" date="2017" name="Plant J.">
        <title>Araport11: a complete reannotation of the Arabidopsis thaliana reference genome.</title>
        <authorList>
            <person name="Cheng C.Y."/>
            <person name="Krishnakumar V."/>
            <person name="Chan A.P."/>
            <person name="Thibaud-Nissen F."/>
            <person name="Schobel S."/>
            <person name="Town C.D."/>
        </authorList>
    </citation>
    <scope>GENOME REANNOTATION</scope>
    <source>
        <strain evidence="3">cv. Columbia</strain>
    </source>
</reference>
<protein>
    <submittedName>
        <fullName evidence="2">Uncharacterized protein</fullName>
    </submittedName>
</protein>
<name>A0A1P8B019_ARATH</name>
<reference evidence="2 3" key="1">
    <citation type="journal article" date="1999" name="Nature">
        <title>Sequence and analysis of chromosome 2 of the plant Arabidopsis thaliana.</title>
        <authorList>
            <person name="Lin X."/>
            <person name="Kaul S."/>
            <person name="Rounsley S."/>
            <person name="Shea T.P."/>
            <person name="Benito M.I."/>
            <person name="Town C.D."/>
            <person name="Fujii C.Y."/>
            <person name="Mason T."/>
            <person name="Bowman C.L."/>
            <person name="Barnstead M."/>
            <person name="Feldblyum T.V."/>
            <person name="Buell C.R."/>
            <person name="Ketchum K.A."/>
            <person name="Lee J."/>
            <person name="Ronning C.M."/>
            <person name="Koo H.L."/>
            <person name="Moffat K.S."/>
            <person name="Cronin L.A."/>
            <person name="Shen M."/>
            <person name="Pai G."/>
            <person name="Van Aken S."/>
            <person name="Umayam L."/>
            <person name="Tallon L.J."/>
            <person name="Gill J.E."/>
            <person name="Adams M.D."/>
            <person name="Carrera A.J."/>
            <person name="Creasy T.H."/>
            <person name="Goodman H.M."/>
            <person name="Somerville C.R."/>
            <person name="Copenhaver G.P."/>
            <person name="Preuss D."/>
            <person name="Nierman W.C."/>
            <person name="White O."/>
            <person name="Eisen J.A."/>
            <person name="Salzberg S.L."/>
            <person name="Fraser C.M."/>
            <person name="Venter J.C."/>
        </authorList>
    </citation>
    <scope>NUCLEOTIDE SEQUENCE [LARGE SCALE GENOMIC DNA]</scope>
    <source>
        <strain evidence="3">cv. Columbia</strain>
    </source>
</reference>
<evidence type="ECO:0000313" key="1">
    <source>
        <dbReference type="Araport" id="AT2G07648"/>
    </source>
</evidence>
<accession>A0A1P8B019</accession>
<organism evidence="2 3">
    <name type="scientific">Arabidopsis thaliana</name>
    <name type="common">Mouse-ear cress</name>
    <dbReference type="NCBI Taxonomy" id="3702"/>
    <lineage>
        <taxon>Eukaryota</taxon>
        <taxon>Viridiplantae</taxon>
        <taxon>Streptophyta</taxon>
        <taxon>Embryophyta</taxon>
        <taxon>Tracheophyta</taxon>
        <taxon>Spermatophyta</taxon>
        <taxon>Magnoliopsida</taxon>
        <taxon>eudicotyledons</taxon>
        <taxon>Gunneridae</taxon>
        <taxon>Pentapetalae</taxon>
        <taxon>rosids</taxon>
        <taxon>malvids</taxon>
        <taxon>Brassicales</taxon>
        <taxon>Brassicaceae</taxon>
        <taxon>Camelineae</taxon>
        <taxon>Arabidopsis</taxon>
    </lineage>
</organism>
<dbReference type="GeneID" id="28717828"/>
<dbReference type="TAIR" id="AT2G07648"/>
<dbReference type="RefSeq" id="NP_001324408.1">
    <property type="nucleotide sequence ID" value="NM_001335333.1"/>
</dbReference>
<dbReference type="InParanoid" id="A0A1P8B019"/>
<dbReference type="KEGG" id="ath:AT2G07648"/>
<keyword evidence="3" id="KW-1185">Reference proteome</keyword>
<dbReference type="Proteomes" id="UP000006548">
    <property type="component" value="Chromosome 2"/>
</dbReference>
<dbReference type="EMBL" id="CP002685">
    <property type="protein sequence ID" value="ANM62234.1"/>
    <property type="molecule type" value="Genomic_DNA"/>
</dbReference>
<gene>
    <name evidence="1 2" type="ordered locus">At2g07648</name>
</gene>
<dbReference type="AlphaFoldDB" id="A0A1P8B019"/>
<dbReference type="Araport" id="AT2G07648"/>
<dbReference type="ExpressionAtlas" id="A0A1P8B019">
    <property type="expression patterns" value="baseline and differential"/>
</dbReference>
<evidence type="ECO:0000313" key="3">
    <source>
        <dbReference type="Proteomes" id="UP000006548"/>
    </source>
</evidence>